<organism evidence="2 3">
    <name type="scientific">Sediminibacterium ginsengisoli</name>
    <dbReference type="NCBI Taxonomy" id="413434"/>
    <lineage>
        <taxon>Bacteria</taxon>
        <taxon>Pseudomonadati</taxon>
        <taxon>Bacteroidota</taxon>
        <taxon>Chitinophagia</taxon>
        <taxon>Chitinophagales</taxon>
        <taxon>Chitinophagaceae</taxon>
        <taxon>Sediminibacterium</taxon>
    </lineage>
</organism>
<keyword evidence="2" id="KW-0808">Transferase</keyword>
<name>A0A1T4RME6_9BACT</name>
<dbReference type="AlphaFoldDB" id="A0A1T4RME6"/>
<evidence type="ECO:0000313" key="2">
    <source>
        <dbReference type="EMBL" id="SKA17113.1"/>
    </source>
</evidence>
<dbReference type="InterPro" id="IPR001173">
    <property type="entry name" value="Glyco_trans_2-like"/>
</dbReference>
<dbReference type="InterPro" id="IPR029044">
    <property type="entry name" value="Nucleotide-diphossugar_trans"/>
</dbReference>
<dbReference type="CDD" id="cd00761">
    <property type="entry name" value="Glyco_tranf_GTA_type"/>
    <property type="match status" value="1"/>
</dbReference>
<protein>
    <submittedName>
        <fullName evidence="2">Glycosyl transferase family 2</fullName>
    </submittedName>
</protein>
<dbReference type="SUPFAM" id="SSF53448">
    <property type="entry name" value="Nucleotide-diphospho-sugar transferases"/>
    <property type="match status" value="1"/>
</dbReference>
<dbReference type="Pfam" id="PF00535">
    <property type="entry name" value="Glycos_transf_2"/>
    <property type="match status" value="1"/>
</dbReference>
<feature type="domain" description="Glycosyltransferase 2-like" evidence="1">
    <location>
        <begin position="43"/>
        <end position="200"/>
    </location>
</feature>
<dbReference type="RefSeq" id="WP_078832672.1">
    <property type="nucleotide sequence ID" value="NZ_FUWH01000013.1"/>
</dbReference>
<reference evidence="2 3" key="1">
    <citation type="submission" date="2017-02" db="EMBL/GenBank/DDBJ databases">
        <authorList>
            <person name="Peterson S.W."/>
        </authorList>
    </citation>
    <scope>NUCLEOTIDE SEQUENCE [LARGE SCALE GENOMIC DNA]</scope>
    <source>
        <strain evidence="2 3">DSM 22335</strain>
    </source>
</reference>
<dbReference type="PANTHER" id="PTHR43685">
    <property type="entry name" value="GLYCOSYLTRANSFERASE"/>
    <property type="match status" value="1"/>
</dbReference>
<dbReference type="GO" id="GO:0016740">
    <property type="term" value="F:transferase activity"/>
    <property type="evidence" value="ECO:0007669"/>
    <property type="project" value="UniProtKB-KW"/>
</dbReference>
<evidence type="ECO:0000313" key="3">
    <source>
        <dbReference type="Proteomes" id="UP000190888"/>
    </source>
</evidence>
<sequence length="269" mass="30433">MRPISIPANILRYWNTDARAPESCAAVQAAYRQNLYRGIPDVSIVIPAYNEEDSIVKTLTSLCNNQTRYAVEIIVVDNNSADRTAELVKACGVTCVPEPKQGITNARNGGLAHANGTYVLNADADTIYPQNWIDEMIRPLDENKNAALSYGIFSFIPIGKTGRLSYFFYEYFSDWTRFFNRRFREEAVNVYGFNSAFRREQGLSVDGFNHPPGTNEDGWLAVKLRDKGYGKLHLVTKAPVWTTDRRLQIDGGLGPAVRKRIKRFLRIKN</sequence>
<dbReference type="EMBL" id="FUWH01000013">
    <property type="protein sequence ID" value="SKA17113.1"/>
    <property type="molecule type" value="Genomic_DNA"/>
</dbReference>
<accession>A0A1T4RME6</accession>
<evidence type="ECO:0000259" key="1">
    <source>
        <dbReference type="Pfam" id="PF00535"/>
    </source>
</evidence>
<dbReference type="STRING" id="413434.SAMN04488132_11357"/>
<dbReference type="PANTHER" id="PTHR43685:SF2">
    <property type="entry name" value="GLYCOSYLTRANSFERASE 2-LIKE DOMAIN-CONTAINING PROTEIN"/>
    <property type="match status" value="1"/>
</dbReference>
<gene>
    <name evidence="2" type="ORF">SAMN04488132_11357</name>
</gene>
<dbReference type="InterPro" id="IPR050834">
    <property type="entry name" value="Glycosyltransf_2"/>
</dbReference>
<keyword evidence="3" id="KW-1185">Reference proteome</keyword>
<dbReference type="Gene3D" id="3.90.550.10">
    <property type="entry name" value="Spore Coat Polysaccharide Biosynthesis Protein SpsA, Chain A"/>
    <property type="match status" value="1"/>
</dbReference>
<dbReference type="Proteomes" id="UP000190888">
    <property type="component" value="Unassembled WGS sequence"/>
</dbReference>
<proteinExistence type="predicted"/>
<dbReference type="OrthoDB" id="1016922at2"/>